<keyword evidence="1" id="KW-0175">Coiled coil</keyword>
<proteinExistence type="predicted"/>
<feature type="transmembrane region" description="Helical" evidence="2">
    <location>
        <begin position="236"/>
        <end position="255"/>
    </location>
</feature>
<organism evidence="3 4">
    <name type="scientific">Acaryochloris thomasi RCC1774</name>
    <dbReference type="NCBI Taxonomy" id="1764569"/>
    <lineage>
        <taxon>Bacteria</taxon>
        <taxon>Bacillati</taxon>
        <taxon>Cyanobacteriota</taxon>
        <taxon>Cyanophyceae</taxon>
        <taxon>Acaryochloridales</taxon>
        <taxon>Acaryochloridaceae</taxon>
        <taxon>Acaryochloris</taxon>
        <taxon>Acaryochloris thomasi</taxon>
    </lineage>
</organism>
<dbReference type="NCBIfam" id="NF038305">
    <property type="entry name" value="HpsJ_fam"/>
    <property type="match status" value="1"/>
</dbReference>
<keyword evidence="4" id="KW-1185">Reference proteome</keyword>
<keyword evidence="2" id="KW-0472">Membrane</keyword>
<feature type="transmembrane region" description="Helical" evidence="2">
    <location>
        <begin position="92"/>
        <end position="114"/>
    </location>
</feature>
<keyword evidence="2" id="KW-1133">Transmembrane helix</keyword>
<dbReference type="AlphaFoldDB" id="A0A2W1JSE7"/>
<feature type="coiled-coil region" evidence="1">
    <location>
        <begin position="190"/>
        <end position="224"/>
    </location>
</feature>
<accession>A0A2W1JSE7</accession>
<dbReference type="RefSeq" id="WP_110987623.1">
    <property type="nucleotide sequence ID" value="NZ_CAWNWM010000013.1"/>
</dbReference>
<comment type="caution">
    <text evidence="3">The sequence shown here is derived from an EMBL/GenBank/DDBJ whole genome shotgun (WGS) entry which is preliminary data.</text>
</comment>
<evidence type="ECO:0000256" key="2">
    <source>
        <dbReference type="SAM" id="Phobius"/>
    </source>
</evidence>
<dbReference type="EMBL" id="PQWO01000013">
    <property type="protein sequence ID" value="PZD71931.1"/>
    <property type="molecule type" value="Genomic_DNA"/>
</dbReference>
<name>A0A2W1JSE7_9CYAN</name>
<evidence type="ECO:0000313" key="3">
    <source>
        <dbReference type="EMBL" id="PZD71931.1"/>
    </source>
</evidence>
<reference evidence="3 4" key="1">
    <citation type="journal article" date="2018" name="Sci. Rep.">
        <title>A novel species of the marine cyanobacterium Acaryochloris with a unique pigment content and lifestyle.</title>
        <authorList>
            <person name="Partensky F."/>
            <person name="Six C."/>
            <person name="Ratin M."/>
            <person name="Garczarek L."/>
            <person name="Vaulot D."/>
            <person name="Probert I."/>
            <person name="Calteau A."/>
            <person name="Gourvil P."/>
            <person name="Marie D."/>
            <person name="Grebert T."/>
            <person name="Bouchier C."/>
            <person name="Le Panse S."/>
            <person name="Gachenot M."/>
            <person name="Rodriguez F."/>
            <person name="Garrido J.L."/>
        </authorList>
    </citation>
    <scope>NUCLEOTIDE SEQUENCE [LARGE SCALE GENOMIC DNA]</scope>
    <source>
        <strain evidence="3 4">RCC1774</strain>
    </source>
</reference>
<sequence length="259" mass="29331">MTATDQRPTPPAALVLQFVGIILVLTFFLDFVIRLIALPVSTEEMQYNLLNELIDRGVMPLIGLALVYMGFWLKRSVIPFKSSGGPWKDSNFWTFVFASLLGLLFLIVIPFHYAKTGELFTKGMEQFDQRVAQDELRVQQGQRQLEQEKQQWQAISKDSSQIDALLQSPQIPPQQKAALQQLKQDPAALEKAAQNTLVQIEENLKQVKTQQGELEKRKAEQIEQAKGERFMSRTRSALRSVLLAAGFAVIGWTGLRDSR</sequence>
<evidence type="ECO:0000313" key="4">
    <source>
        <dbReference type="Proteomes" id="UP000248857"/>
    </source>
</evidence>
<gene>
    <name evidence="3" type="ORF">C1752_04393</name>
</gene>
<dbReference type="Proteomes" id="UP000248857">
    <property type="component" value="Unassembled WGS sequence"/>
</dbReference>
<feature type="transmembrane region" description="Helical" evidence="2">
    <location>
        <begin position="12"/>
        <end position="33"/>
    </location>
</feature>
<dbReference type="InterPro" id="IPR047709">
    <property type="entry name" value="HpsJ-like"/>
</dbReference>
<dbReference type="OrthoDB" id="532366at2"/>
<feature type="transmembrane region" description="Helical" evidence="2">
    <location>
        <begin position="53"/>
        <end position="72"/>
    </location>
</feature>
<evidence type="ECO:0000256" key="1">
    <source>
        <dbReference type="SAM" id="Coils"/>
    </source>
</evidence>
<protein>
    <submittedName>
        <fullName evidence="3">Uncharacterized protein</fullName>
    </submittedName>
</protein>
<keyword evidence="2" id="KW-0812">Transmembrane</keyword>